<dbReference type="EMBL" id="CP003273">
    <property type="protein sequence ID" value="AGL01806.1"/>
    <property type="molecule type" value="Genomic_DNA"/>
</dbReference>
<evidence type="ECO:0000313" key="2">
    <source>
        <dbReference type="Proteomes" id="UP000013520"/>
    </source>
</evidence>
<sequence>MLNNFNSAGFFYGRSMKRVMLLMVVIAMLMVGCSSNKDYVNDPNVLTEQDVRNAVTELINGINSGNMETVQKYVGVATPIAEKLIDQLKGNIKLHNVRDISVQGTTAQATVTLEVVPLDVQKDITLSFNATDVLLLNNPLGLLSILLQ</sequence>
<organism evidence="1 2">
    <name type="scientific">Desulfoscipio gibsoniae DSM 7213</name>
    <dbReference type="NCBI Taxonomy" id="767817"/>
    <lineage>
        <taxon>Bacteria</taxon>
        <taxon>Bacillati</taxon>
        <taxon>Bacillota</taxon>
        <taxon>Clostridia</taxon>
        <taxon>Eubacteriales</taxon>
        <taxon>Desulfallaceae</taxon>
        <taxon>Desulfoscipio</taxon>
    </lineage>
</organism>
<dbReference type="AlphaFoldDB" id="R4KQ86"/>
<dbReference type="STRING" id="767817.Desgi_2392"/>
<evidence type="ECO:0000313" key="1">
    <source>
        <dbReference type="EMBL" id="AGL01806.1"/>
    </source>
</evidence>
<name>R4KQ86_9FIRM</name>
<evidence type="ECO:0008006" key="3">
    <source>
        <dbReference type="Google" id="ProtNLM"/>
    </source>
</evidence>
<dbReference type="RefSeq" id="WP_006523048.1">
    <property type="nucleotide sequence ID" value="NC_021184.1"/>
</dbReference>
<keyword evidence="2" id="KW-1185">Reference proteome</keyword>
<proteinExistence type="predicted"/>
<accession>R4KQ86</accession>
<reference evidence="1 2" key="1">
    <citation type="submission" date="2012-01" db="EMBL/GenBank/DDBJ databases">
        <title>Complete sequence of Desulfotomaculum gibsoniae DSM 7213.</title>
        <authorList>
            <consortium name="US DOE Joint Genome Institute"/>
            <person name="Lucas S."/>
            <person name="Han J."/>
            <person name="Lapidus A."/>
            <person name="Cheng J.-F."/>
            <person name="Goodwin L."/>
            <person name="Pitluck S."/>
            <person name="Peters L."/>
            <person name="Ovchinnikova G."/>
            <person name="Teshima H."/>
            <person name="Detter J.C."/>
            <person name="Han C."/>
            <person name="Tapia R."/>
            <person name="Land M."/>
            <person name="Hauser L."/>
            <person name="Kyrpides N."/>
            <person name="Ivanova N."/>
            <person name="Pagani I."/>
            <person name="Parshina S."/>
            <person name="Plugge C."/>
            <person name="Muyzer G."/>
            <person name="Kuever J."/>
            <person name="Ivanova A."/>
            <person name="Nazina T."/>
            <person name="Klenk H.-P."/>
            <person name="Brambilla E."/>
            <person name="Spring S."/>
            <person name="Stams A.F."/>
            <person name="Woyke T."/>
        </authorList>
    </citation>
    <scope>NUCLEOTIDE SEQUENCE [LARGE SCALE GENOMIC DNA]</scope>
    <source>
        <strain evidence="1 2">DSM 7213</strain>
    </source>
</reference>
<protein>
    <recommendedName>
        <fullName evidence="3">DUF3887 domain-containing protein</fullName>
    </recommendedName>
</protein>
<dbReference type="Proteomes" id="UP000013520">
    <property type="component" value="Chromosome"/>
</dbReference>
<dbReference type="KEGG" id="dgi:Desgi_2392"/>
<gene>
    <name evidence="1" type="ORF">Desgi_2392</name>
</gene>
<dbReference type="HOGENOM" id="CLU_1913652_0_0_9"/>